<dbReference type="GeneID" id="54781215"/>
<comment type="caution">
    <text evidence="1">The sequence shown here is derived from an EMBL/GenBank/DDBJ whole genome shotgun (WGS) entry which is preliminary data.</text>
</comment>
<gene>
    <name evidence="1" type="ORF">DIURU_002564</name>
</gene>
<evidence type="ECO:0000313" key="1">
    <source>
        <dbReference type="EMBL" id="KAA8903136.1"/>
    </source>
</evidence>
<name>A0A642UPS7_DIURU</name>
<evidence type="ECO:0000313" key="2">
    <source>
        <dbReference type="Proteomes" id="UP000449547"/>
    </source>
</evidence>
<dbReference type="AlphaFoldDB" id="A0A642UPS7"/>
<sequence>MSSAIVGRLSRARALKQLEKDYTFPFERLTAKQAADAVPTPPKVAPSKKLNHSIARPEHIADFHARFRAKDLLTSTLSRKRQALGYPLRHTDGKIAPVNLHYANLLFQWADEYNQQVVALTAIPEPGLRLKVPQAITERLQSFDGPQRGDPSALAEWVQLWRPQSATNPDPVPFDTFALYLVESWADMRDVVKFVSQHWTHLTSTGRTSFVSSCLHRLFQNSQEGAADLCAMLATHTVRWDQLSSSDLDQLAAQMFASDQVPLGLDLLKIIVNKRRQVPTRATWERCVKLHLHGNGDALIPFKSVFHHRAPSPVEVEFLLNHVHHVTQLELFVTHSATETLVEFQIPIFSKLVELQRDNATDATAASLELTQLVRYYQSRNIRLRARALEVLGEAYLAVGDTANIEYLRGMAR</sequence>
<accession>A0A642UPS7</accession>
<dbReference type="Proteomes" id="UP000449547">
    <property type="component" value="Unassembled WGS sequence"/>
</dbReference>
<organism evidence="1 2">
    <name type="scientific">Diutina rugosa</name>
    <name type="common">Yeast</name>
    <name type="synonym">Candida rugosa</name>
    <dbReference type="NCBI Taxonomy" id="5481"/>
    <lineage>
        <taxon>Eukaryota</taxon>
        <taxon>Fungi</taxon>
        <taxon>Dikarya</taxon>
        <taxon>Ascomycota</taxon>
        <taxon>Saccharomycotina</taxon>
        <taxon>Pichiomycetes</taxon>
        <taxon>Debaryomycetaceae</taxon>
        <taxon>Diutina</taxon>
    </lineage>
</organism>
<proteinExistence type="predicted"/>
<evidence type="ECO:0008006" key="3">
    <source>
        <dbReference type="Google" id="ProtNLM"/>
    </source>
</evidence>
<dbReference type="OMA" id="PKYHHEI"/>
<protein>
    <recommendedName>
        <fullName evidence="3">ATPase expression protein 1</fullName>
    </recommendedName>
</protein>
<dbReference type="VEuPathDB" id="FungiDB:DIURU_002564"/>
<keyword evidence="2" id="KW-1185">Reference proteome</keyword>
<dbReference type="RefSeq" id="XP_034012653.1">
    <property type="nucleotide sequence ID" value="XM_034155229.1"/>
</dbReference>
<reference evidence="1 2" key="1">
    <citation type="submission" date="2019-07" db="EMBL/GenBank/DDBJ databases">
        <title>Genome assembly of two rare yeast pathogens: Diutina rugosa and Trichomonascus ciferrii.</title>
        <authorList>
            <person name="Mixao V."/>
            <person name="Saus E."/>
            <person name="Hansen A."/>
            <person name="Lass-Flor C."/>
            <person name="Gabaldon T."/>
        </authorList>
    </citation>
    <scope>NUCLEOTIDE SEQUENCE [LARGE SCALE GENOMIC DNA]</scope>
    <source>
        <strain evidence="1 2">CBS 613</strain>
    </source>
</reference>
<dbReference type="EMBL" id="SWFT01000072">
    <property type="protein sequence ID" value="KAA8903136.1"/>
    <property type="molecule type" value="Genomic_DNA"/>
</dbReference>